<proteinExistence type="predicted"/>
<dbReference type="PANTHER" id="PTHR37331">
    <property type="entry name" value="YALI0F11671P"/>
    <property type="match status" value="1"/>
</dbReference>
<dbReference type="AlphaFoldDB" id="A0A4P6XI59"/>
<dbReference type="STRING" id="2163413.A0A4P6XI59"/>
<evidence type="ECO:0000313" key="1">
    <source>
        <dbReference type="EMBL" id="QBM85498.1"/>
    </source>
</evidence>
<reference evidence="2" key="1">
    <citation type="submission" date="2019-03" db="EMBL/GenBank/DDBJ databases">
        <title>Snf2 controls pulcherriminic acid biosynthesis and connects pigmentation and antifungal activity of the yeast Metschnikowia pulcherrima.</title>
        <authorList>
            <person name="Gore-Lloyd D."/>
            <person name="Sumann I."/>
            <person name="Brachmann A.O."/>
            <person name="Schneeberger K."/>
            <person name="Ortiz-Merino R.A."/>
            <person name="Moreno-Beltran M."/>
            <person name="Schlaefli M."/>
            <person name="Kirner P."/>
            <person name="Santos Kron A."/>
            <person name="Wolfe K.H."/>
            <person name="Piel J."/>
            <person name="Ahrens C.H."/>
            <person name="Henk D."/>
            <person name="Freimoser F.M."/>
        </authorList>
    </citation>
    <scope>NUCLEOTIDE SEQUENCE [LARGE SCALE GENOMIC DNA]</scope>
    <source>
        <strain evidence="2">APC 1.2</strain>
    </source>
</reference>
<dbReference type="EMBL" id="CP034456">
    <property type="protein sequence ID" value="QBM85498.1"/>
    <property type="molecule type" value="Genomic_DNA"/>
</dbReference>
<name>A0A4P6XI59_9ASCO</name>
<organism evidence="1 2">
    <name type="scientific">Metschnikowia aff. pulcherrima</name>
    <dbReference type="NCBI Taxonomy" id="2163413"/>
    <lineage>
        <taxon>Eukaryota</taxon>
        <taxon>Fungi</taxon>
        <taxon>Dikarya</taxon>
        <taxon>Ascomycota</taxon>
        <taxon>Saccharomycotina</taxon>
        <taxon>Pichiomycetes</taxon>
        <taxon>Metschnikowiaceae</taxon>
        <taxon>Metschnikowia</taxon>
    </lineage>
</organism>
<dbReference type="Proteomes" id="UP000292447">
    <property type="component" value="Chromosome I"/>
</dbReference>
<accession>A0A4P6XI59</accession>
<sequence length="162" mass="18498">MFRRSPVIRLLRQYSKYPKNNQIYLHDVAGQYAATLSESSQDVPIGFSPSTQVSPNTFQPNPDFMRLLHSTIQEGIQHDFTFIMEAGANALTYMPIYDFREIPKYARTPNVDDVFGYVLVDSEGKIVPGSYEKNDLYRVCNGAGLIKLSDYLLEEMRKATRS</sequence>
<gene>
    <name evidence="1" type="ORF">METSCH_A01170</name>
</gene>
<keyword evidence="2" id="KW-1185">Reference proteome</keyword>
<protein>
    <submittedName>
        <fullName evidence="1">Uncharacterized protein</fullName>
    </submittedName>
</protein>
<dbReference type="PANTHER" id="PTHR37331:SF1">
    <property type="entry name" value="YALI0F11671P"/>
    <property type="match status" value="1"/>
</dbReference>
<evidence type="ECO:0000313" key="2">
    <source>
        <dbReference type="Proteomes" id="UP000292447"/>
    </source>
</evidence>